<evidence type="ECO:0000259" key="11">
    <source>
        <dbReference type="PROSITE" id="PS50050"/>
    </source>
</evidence>
<evidence type="ECO:0000256" key="3">
    <source>
        <dbReference type="ARBA" id="ARBA00022737"/>
    </source>
</evidence>
<dbReference type="PROSITE" id="PS50026">
    <property type="entry name" value="EGF_3"/>
    <property type="match status" value="1"/>
</dbReference>
<gene>
    <name evidence="12" type="ORF">GSLYS_00001486001</name>
</gene>
<dbReference type="FunFam" id="2.10.25.10:FF:000038">
    <property type="entry name" value="Fibrillin 2"/>
    <property type="match status" value="1"/>
</dbReference>
<keyword evidence="13" id="KW-1185">Reference proteome</keyword>
<feature type="domain" description="EGF-like" evidence="10">
    <location>
        <begin position="774"/>
        <end position="814"/>
    </location>
</feature>
<dbReference type="EMBL" id="CAXITT010000015">
    <property type="protein sequence ID" value="CAL1527309.1"/>
    <property type="molecule type" value="Genomic_DNA"/>
</dbReference>
<feature type="region of interest" description="Disordered" evidence="7">
    <location>
        <begin position="630"/>
        <end position="652"/>
    </location>
</feature>
<feature type="domain" description="TNFR-Cys" evidence="11">
    <location>
        <begin position="819"/>
        <end position="863"/>
    </location>
</feature>
<keyword evidence="8" id="KW-1133">Transmembrane helix</keyword>
<feature type="transmembrane region" description="Helical" evidence="8">
    <location>
        <begin position="1894"/>
        <end position="1916"/>
    </location>
</feature>
<evidence type="ECO:0000313" key="13">
    <source>
        <dbReference type="Proteomes" id="UP001497497"/>
    </source>
</evidence>
<evidence type="ECO:0000256" key="4">
    <source>
        <dbReference type="ARBA" id="ARBA00023157"/>
    </source>
</evidence>
<dbReference type="InterPro" id="IPR000742">
    <property type="entry name" value="EGF"/>
</dbReference>
<keyword evidence="8" id="KW-0812">Transmembrane</keyword>
<feature type="transmembrane region" description="Helical" evidence="8">
    <location>
        <begin position="1519"/>
        <end position="1551"/>
    </location>
</feature>
<reference evidence="12 13" key="1">
    <citation type="submission" date="2024-04" db="EMBL/GenBank/DDBJ databases">
        <authorList>
            <consortium name="Genoscope - CEA"/>
            <person name="William W."/>
        </authorList>
    </citation>
    <scope>NUCLEOTIDE SEQUENCE [LARGE SCALE GENOMIC DNA]</scope>
</reference>
<dbReference type="CDD" id="cd00054">
    <property type="entry name" value="EGF_CA"/>
    <property type="match status" value="1"/>
</dbReference>
<comment type="caution">
    <text evidence="12">The sequence shown here is derived from an EMBL/GenBank/DDBJ whole genome shotgun (WGS) entry which is preliminary data.</text>
</comment>
<sequence>MGRTVQILTTIFCLMAIQSGRGEEQDSVNHLLLLDSLPEGFFTHNAIHFDIRTNFSGKVQLVESKDFMVVVNITAPSLQQAYDVNAQLFSYRSGVVLEVKEKRALPTVISVTWLIIGIGVATLFVFLCTAGYAIKWYKKESRGKYELPDHKSIASSSQRGNAYRAGNLIPMVPFAPGGRGDNLMQGDDTDHSRRCDEELRQVPELPEEEEAEALEMEQLTKQKLQEDMEMSGENEDSDPQERNLIKSRYHSQAKTVHKEMIKKAGSGKKSVSYKRTLNGVYKGLPTDQEETSNDENEFGELKNSGLETDFSFQDLQVILDGDKGMDEVNEKLNMNENSSEPAYANDPMLLVSADVHKDNPTKLEVVCITKDKPAKVGNIYVTPSELKPVMSTFGPGMTSTPKNALANTNAGDSGKQEGYLTSDNNFHNVPDKPRREVPWFTENLPVMGDILEDPHEDQQSIVSDSANSASMYGSSEIFDIQDPENTYYNLDSDFDIPPLDPEDILSDGGLPSPLGLPMYKLRTKGKANDDIKLIPGALKSPGPNANRLVQNPRPNSSIILSTGNTQSKKTPASSKSSDSPPLPPHPEVKGVSQMDTVFQFPPPPKMYNPPQNITWDKKVKSQEYGGEYVQIKQPKNQTNSSPQQTSSGPGGSALNTTYMNLTILSTLCILSLATGVYSAIDKSQTRVDIIIYTPKHLLNNTTRIFFNYHRETELVNNDNFMALVYDVSQPLLANKVNPFNKCWNVTCDHGCDEVTGFCICFKGFKLIASGECVDVNECMEGKAKCDKAAGCYNRKGSYDCICGEDFYGNGKKCRECKQECPEKHYEVQPCSPEIQKICKSCTQICRSGYYMAKPCSSHENAICRVCKPECLSGEYESRQCTNDHDRECKNVSLLELPETSKNVILEEKNHIKDDSAVLDKLPAHYVGFTRYKLNRGTGLYLDLTVRFIDAALQFVPVNMSQSMNFESLMPSVLKSYPVQRICPSPVPDYYILRYKKHEGLTYKQNDNGTIEDCETHRVYGEPNLPTTTNRQSFLCSQPGTLTNIFNMDDNFFLARTKWVDKSKRCQRYSQVCETCIRDCGTSMFSGDQTCNVGADDNDDGVSPRLTMCYNCCVKKNCSADCKDYHKRRCQPEQCLKGNLLEFTIVSSWDSSQDGRFFCHIAPVSHQLLLELEYVVKSTSSQNPLLTNTVKIYGDEAWEKTGFSRHNDGILDIMINSSLGTVPNILEGKTTQDSSLFKVGTYKFRGSKFGTSAISPMFVYLRPVTPHGIPPMPPAHQECTHTALNDMLLASNMEDPYIHNSKLEAVINHSYVVTNKDEQPEVKAVLSRHTAILSKLFSPTVLNISSFVANLVQNSSHWVITVSGRVVRCPGFLHIRLHGPIYPSEVVFDCDTVILCPKNFSMKFALPMSDRMGTAKDVIIEVKDAKNVHHFRIYRRTSIVEAVDEKEEASSTIQAMASPMKERDEPIKEHIIVQTEETSNLPLALPYLLAIGGIIVLLLVLAIIGLCFQPGLPKDTCAMWYHSIFAVVHMTFQFVYSVVVSGTIFFVILTIITNDNVNFLLQHGQSGGISLAPVHIELLHLQRHLESEISRQDSQADSMQKDCFKDVKQIVVDLKNLHQTVLQSTEDTFERHRLDLLLNQQKLHVRDKLSRDLRNFRNAYATSAKSVLRQVNQNAQASFLNVLHNNTWLVGTRFLYEAVQLLRKTHGKDGKTFMDWTGIKGDLAQLEIDLTFSLPALPRLDDLIDSSPDEPSVKRDAQEKVQLNEPIRSIQIHNNWFFPLEESSLTQTKLSQHSANSDNRPSLNETSYSFYIFLGLLVVCDLILLAHRMCKAWTSTKLIIFGFPEYVRKKKGEDEDEVFPPEDSNNKLAPVQSCQDSPIVNSLKMFLTQTISTTFFPKVVGSVAACFVLFCLLQLSYKYLTTKELGRMGLYQSNDQYLHLQMSMTNARLETHANYINTVDLPAFQATVHGYIARHRTVVEIYNQHLTGLQGLTIEMYCEHLKTIGVSGNCSETPKKRSKDMDYVEYFTPTCKFQPVVPQLFKRNTVSKIPLSERQLEALLENLRFIIYYTSQLTVIFLAIIVLKELTCAVLWILIQRSGVIHIRIIVEQDESL</sequence>
<evidence type="ECO:0000259" key="10">
    <source>
        <dbReference type="PROSITE" id="PS50026"/>
    </source>
</evidence>
<feature type="region of interest" description="Disordered" evidence="7">
    <location>
        <begin position="283"/>
        <end position="304"/>
    </location>
</feature>
<organism evidence="12 13">
    <name type="scientific">Lymnaea stagnalis</name>
    <name type="common">Great pond snail</name>
    <name type="synonym">Helix stagnalis</name>
    <dbReference type="NCBI Taxonomy" id="6523"/>
    <lineage>
        <taxon>Eukaryota</taxon>
        <taxon>Metazoa</taxon>
        <taxon>Spiralia</taxon>
        <taxon>Lophotrochozoa</taxon>
        <taxon>Mollusca</taxon>
        <taxon>Gastropoda</taxon>
        <taxon>Heterobranchia</taxon>
        <taxon>Euthyneura</taxon>
        <taxon>Panpulmonata</taxon>
        <taxon>Hygrophila</taxon>
        <taxon>Lymnaeoidea</taxon>
        <taxon>Lymnaeidae</taxon>
        <taxon>Lymnaea</taxon>
    </lineage>
</organism>
<dbReference type="PANTHER" id="PTHR24050:SF28">
    <property type="entry name" value="UROMODULIN-LIKE"/>
    <property type="match status" value="1"/>
</dbReference>
<dbReference type="SMART" id="SM00179">
    <property type="entry name" value="EGF_CA"/>
    <property type="match status" value="1"/>
</dbReference>
<feature type="repeat" description="TNFR-Cys" evidence="6">
    <location>
        <begin position="819"/>
        <end position="863"/>
    </location>
</feature>
<keyword evidence="2 9" id="KW-0732">Signal</keyword>
<feature type="region of interest" description="Disordered" evidence="7">
    <location>
        <begin position="533"/>
        <end position="590"/>
    </location>
</feature>
<evidence type="ECO:0000256" key="2">
    <source>
        <dbReference type="ARBA" id="ARBA00022729"/>
    </source>
</evidence>
<feature type="transmembrane region" description="Helical" evidence="8">
    <location>
        <begin position="1483"/>
        <end position="1507"/>
    </location>
</feature>
<feature type="disulfide bond" evidence="6">
    <location>
        <begin position="845"/>
        <end position="863"/>
    </location>
</feature>
<evidence type="ECO:0000256" key="6">
    <source>
        <dbReference type="PROSITE-ProRule" id="PRU00206"/>
    </source>
</evidence>
<dbReference type="InterPro" id="IPR001368">
    <property type="entry name" value="TNFR/NGFR_Cys_rich_reg"/>
</dbReference>
<evidence type="ECO:0000256" key="9">
    <source>
        <dbReference type="SAM" id="SignalP"/>
    </source>
</evidence>
<name>A0AAV2H514_LYMST</name>
<keyword evidence="1 5" id="KW-0245">EGF-like domain</keyword>
<protein>
    <recommendedName>
        <fullName evidence="14">TNFR-Cys domain-containing protein</fullName>
    </recommendedName>
</protein>
<dbReference type="InterPro" id="IPR000152">
    <property type="entry name" value="EGF-type_Asp/Asn_hydroxyl_site"/>
</dbReference>
<dbReference type="SMART" id="SM00208">
    <property type="entry name" value="TNFR"/>
    <property type="match status" value="2"/>
</dbReference>
<feature type="compositionally biased region" description="Acidic residues" evidence="7">
    <location>
        <begin position="227"/>
        <end position="238"/>
    </location>
</feature>
<feature type="signal peptide" evidence="9">
    <location>
        <begin position="1"/>
        <end position="22"/>
    </location>
</feature>
<keyword evidence="4 6" id="KW-1015">Disulfide bond</keyword>
<feature type="compositionally biased region" description="Low complexity" evidence="7">
    <location>
        <begin position="567"/>
        <end position="579"/>
    </location>
</feature>
<feature type="transmembrane region" description="Helical" evidence="8">
    <location>
        <begin position="1807"/>
        <end position="1826"/>
    </location>
</feature>
<dbReference type="Gene3D" id="2.10.25.10">
    <property type="entry name" value="Laminin"/>
    <property type="match status" value="1"/>
</dbReference>
<keyword evidence="8" id="KW-0472">Membrane</keyword>
<dbReference type="PANTHER" id="PTHR24050">
    <property type="entry name" value="PA14 DOMAIN-CONTAINING PROTEIN"/>
    <property type="match status" value="1"/>
</dbReference>
<feature type="region of interest" description="Disordered" evidence="7">
    <location>
        <begin position="227"/>
        <end position="269"/>
    </location>
</feature>
<accession>A0AAV2H514</accession>
<evidence type="ECO:0000256" key="7">
    <source>
        <dbReference type="SAM" id="MobiDB-lite"/>
    </source>
</evidence>
<feature type="compositionally biased region" description="Low complexity" evidence="7">
    <location>
        <begin position="636"/>
        <end position="647"/>
    </location>
</feature>
<evidence type="ECO:0000256" key="1">
    <source>
        <dbReference type="ARBA" id="ARBA00022536"/>
    </source>
</evidence>
<feature type="chain" id="PRO_5043886742" description="TNFR-Cys domain-containing protein" evidence="9">
    <location>
        <begin position="23"/>
        <end position="2112"/>
    </location>
</feature>
<feature type="transmembrane region" description="Helical" evidence="8">
    <location>
        <begin position="111"/>
        <end position="134"/>
    </location>
</feature>
<evidence type="ECO:0000313" key="12">
    <source>
        <dbReference type="EMBL" id="CAL1527309.1"/>
    </source>
</evidence>
<keyword evidence="3" id="KW-0677">Repeat</keyword>
<dbReference type="InterPro" id="IPR001881">
    <property type="entry name" value="EGF-like_Ca-bd_dom"/>
</dbReference>
<dbReference type="GO" id="GO:0005509">
    <property type="term" value="F:calcium ion binding"/>
    <property type="evidence" value="ECO:0007669"/>
    <property type="project" value="InterPro"/>
</dbReference>
<dbReference type="PROSITE" id="PS01187">
    <property type="entry name" value="EGF_CA"/>
    <property type="match status" value="1"/>
</dbReference>
<evidence type="ECO:0008006" key="14">
    <source>
        <dbReference type="Google" id="ProtNLM"/>
    </source>
</evidence>
<comment type="caution">
    <text evidence="5">Lacks conserved residue(s) required for the propagation of feature annotation.</text>
</comment>
<feature type="compositionally biased region" description="Polar residues" evidence="7">
    <location>
        <begin position="547"/>
        <end position="566"/>
    </location>
</feature>
<feature type="transmembrane region" description="Helical" evidence="8">
    <location>
        <begin position="2065"/>
        <end position="2094"/>
    </location>
</feature>
<dbReference type="InterPro" id="IPR052235">
    <property type="entry name" value="Nephronectin_domain"/>
</dbReference>
<feature type="compositionally biased region" description="Acidic residues" evidence="7">
    <location>
        <begin position="287"/>
        <end position="298"/>
    </location>
</feature>
<proteinExistence type="predicted"/>
<dbReference type="InterPro" id="IPR018097">
    <property type="entry name" value="EGF_Ca-bd_CS"/>
</dbReference>
<dbReference type="PROSITE" id="PS00010">
    <property type="entry name" value="ASX_HYDROXYL"/>
    <property type="match status" value="1"/>
</dbReference>
<dbReference type="Proteomes" id="UP001497497">
    <property type="component" value="Unassembled WGS sequence"/>
</dbReference>
<dbReference type="PROSITE" id="PS50050">
    <property type="entry name" value="TNFR_NGFR_2"/>
    <property type="match status" value="1"/>
</dbReference>
<evidence type="ECO:0000256" key="5">
    <source>
        <dbReference type="PROSITE-ProRule" id="PRU00076"/>
    </source>
</evidence>
<evidence type="ECO:0000256" key="8">
    <source>
        <dbReference type="SAM" id="Phobius"/>
    </source>
</evidence>